<dbReference type="PANTHER" id="PTHR47053">
    <property type="entry name" value="MUREIN DD-ENDOPEPTIDASE MEPH-RELATED"/>
    <property type="match status" value="1"/>
</dbReference>
<evidence type="ECO:0000256" key="4">
    <source>
        <dbReference type="ARBA" id="ARBA00022801"/>
    </source>
</evidence>
<dbReference type="OrthoDB" id="9813368at2"/>
<keyword evidence="5" id="KW-0788">Thiol protease</keyword>
<comment type="caution">
    <text evidence="10">The sequence shown here is derived from an EMBL/GenBank/DDBJ whole genome shotgun (WGS) entry which is preliminary data.</text>
</comment>
<name>A0A317L1T8_9BACI</name>
<protein>
    <submittedName>
        <fullName evidence="10">Peptidase</fullName>
    </submittedName>
</protein>
<keyword evidence="2" id="KW-0645">Protease</keyword>
<dbReference type="PANTHER" id="PTHR47053:SF1">
    <property type="entry name" value="MUREIN DD-ENDOPEPTIDASE MEPH-RELATED"/>
    <property type="match status" value="1"/>
</dbReference>
<organism evidence="10 11">
    <name type="scientific">Gracilibacillus dipsosauri</name>
    <dbReference type="NCBI Taxonomy" id="178340"/>
    <lineage>
        <taxon>Bacteria</taxon>
        <taxon>Bacillati</taxon>
        <taxon>Bacillota</taxon>
        <taxon>Bacilli</taxon>
        <taxon>Bacillales</taxon>
        <taxon>Bacillaceae</taxon>
        <taxon>Gracilibacillus</taxon>
    </lineage>
</organism>
<dbReference type="InterPro" id="IPR038765">
    <property type="entry name" value="Papain-like_cys_pep_sf"/>
</dbReference>
<sequence>MRDWKVIMKRSAVTATVMSSLFFVHTTVQAETVEDIQAQRSSLQSDINEKETELQKIKQELISLTEQTNRLDEAIEDNEKKITETKSEIASTEKEVEGLNETIEEKEEKIEKRNEILKDRISSMQQNGGSTSYLEVILGADNFLDFIDRFALVTKITDADQKLLEEQENDKLELEQEKSTLDDKLTELEEMKVEYEAMQKQIVAQKDQNEQLKSELQQKQDANADVLEELKIEDEVLANKQQALKEAQQRQKELEAQSSSNDASGSAGIELYASSSDNSTVSGNLQTIINAGNRYIGNSVYVFGGGRTAYDIANGRFDCSGFVSWAFRQGGVSIPSSTSALSSVGKRVSTSEMKPGDLVFFNTYKTNGHVGIYLGNNKFIGSQSSSGVAVESMSNSYWKSTFTGHVRRVIQ</sequence>
<feature type="signal peptide" evidence="8">
    <location>
        <begin position="1"/>
        <end position="30"/>
    </location>
</feature>
<dbReference type="InterPro" id="IPR051202">
    <property type="entry name" value="Peptidase_C40"/>
</dbReference>
<keyword evidence="6" id="KW-0175">Coiled coil</keyword>
<keyword evidence="3 8" id="KW-0732">Signal</keyword>
<dbReference type="PROSITE" id="PS51935">
    <property type="entry name" value="NLPC_P60"/>
    <property type="match status" value="1"/>
</dbReference>
<evidence type="ECO:0000256" key="5">
    <source>
        <dbReference type="ARBA" id="ARBA00022807"/>
    </source>
</evidence>
<dbReference type="Pfam" id="PF24568">
    <property type="entry name" value="CC_PcsB"/>
    <property type="match status" value="1"/>
</dbReference>
<comment type="similarity">
    <text evidence="1">Belongs to the peptidase C40 family.</text>
</comment>
<proteinExistence type="inferred from homology"/>
<evidence type="ECO:0000256" key="2">
    <source>
        <dbReference type="ARBA" id="ARBA00022670"/>
    </source>
</evidence>
<dbReference type="SUPFAM" id="SSF54001">
    <property type="entry name" value="Cysteine proteinases"/>
    <property type="match status" value="1"/>
</dbReference>
<evidence type="ECO:0000259" key="9">
    <source>
        <dbReference type="PROSITE" id="PS51935"/>
    </source>
</evidence>
<reference evidence="10 11" key="1">
    <citation type="submission" date="2018-05" db="EMBL/GenBank/DDBJ databases">
        <title>Genomic analysis of Gracilibacillus dipsosauri DD1 reveals novel features of a salt-tolerant amylase.</title>
        <authorList>
            <person name="Deutch C.E."/>
            <person name="Yang S."/>
        </authorList>
    </citation>
    <scope>NUCLEOTIDE SEQUENCE [LARGE SCALE GENOMIC DNA]</scope>
    <source>
        <strain evidence="10 11">DD1</strain>
    </source>
</reference>
<feature type="coiled-coil region" evidence="6">
    <location>
        <begin position="33"/>
        <end position="127"/>
    </location>
</feature>
<dbReference type="GO" id="GO:0008234">
    <property type="term" value="F:cysteine-type peptidase activity"/>
    <property type="evidence" value="ECO:0007669"/>
    <property type="project" value="UniProtKB-KW"/>
</dbReference>
<accession>A0A317L1T8</accession>
<dbReference type="Proteomes" id="UP000245624">
    <property type="component" value="Unassembled WGS sequence"/>
</dbReference>
<gene>
    <name evidence="10" type="ORF">DLJ74_04285</name>
</gene>
<dbReference type="Gene3D" id="6.10.250.3150">
    <property type="match status" value="1"/>
</dbReference>
<dbReference type="InterPro" id="IPR057309">
    <property type="entry name" value="PcsB_CC"/>
</dbReference>
<dbReference type="InterPro" id="IPR000064">
    <property type="entry name" value="NLP_P60_dom"/>
</dbReference>
<dbReference type="EMBL" id="QGTD01000005">
    <property type="protein sequence ID" value="PWU69214.1"/>
    <property type="molecule type" value="Genomic_DNA"/>
</dbReference>
<evidence type="ECO:0000313" key="11">
    <source>
        <dbReference type="Proteomes" id="UP000245624"/>
    </source>
</evidence>
<feature type="domain" description="NlpC/P60" evidence="9">
    <location>
        <begin position="282"/>
        <end position="409"/>
    </location>
</feature>
<dbReference type="RefSeq" id="WP_054859943.1">
    <property type="nucleotide sequence ID" value="NZ_JAJUIE010000023.1"/>
</dbReference>
<keyword evidence="11" id="KW-1185">Reference proteome</keyword>
<evidence type="ECO:0000256" key="8">
    <source>
        <dbReference type="SAM" id="SignalP"/>
    </source>
</evidence>
<dbReference type="GO" id="GO:0006508">
    <property type="term" value="P:proteolysis"/>
    <property type="evidence" value="ECO:0007669"/>
    <property type="project" value="UniProtKB-KW"/>
</dbReference>
<evidence type="ECO:0000256" key="7">
    <source>
        <dbReference type="SAM" id="MobiDB-lite"/>
    </source>
</evidence>
<dbReference type="AlphaFoldDB" id="A0A317L1T8"/>
<keyword evidence="4" id="KW-0378">Hydrolase</keyword>
<feature type="region of interest" description="Disordered" evidence="7">
    <location>
        <begin position="248"/>
        <end position="267"/>
    </location>
</feature>
<evidence type="ECO:0000256" key="3">
    <source>
        <dbReference type="ARBA" id="ARBA00022729"/>
    </source>
</evidence>
<evidence type="ECO:0000313" key="10">
    <source>
        <dbReference type="EMBL" id="PWU69214.1"/>
    </source>
</evidence>
<evidence type="ECO:0000256" key="1">
    <source>
        <dbReference type="ARBA" id="ARBA00007074"/>
    </source>
</evidence>
<dbReference type="Pfam" id="PF00877">
    <property type="entry name" value="NLPC_P60"/>
    <property type="match status" value="1"/>
</dbReference>
<evidence type="ECO:0000256" key="6">
    <source>
        <dbReference type="SAM" id="Coils"/>
    </source>
</evidence>
<dbReference type="Gene3D" id="3.90.1720.10">
    <property type="entry name" value="endopeptidase domain like (from Nostoc punctiforme)"/>
    <property type="match status" value="1"/>
</dbReference>
<feature type="chain" id="PRO_5016273831" evidence="8">
    <location>
        <begin position="31"/>
        <end position="411"/>
    </location>
</feature>